<keyword evidence="2" id="KW-1185">Reference proteome</keyword>
<gene>
    <name evidence="1" type="ORF">MLD38_031596</name>
</gene>
<sequence length="632" mass="71566">MGSGSLNIGEGIRRWFHRLTTHNRNNPQKGKVISGSDYGDDDENNRRGKGGNGSEAGNGCVSDSSGQSSILAEGRSAEINRKEEDEEQGGREKRGNEFEIHRLSRVRVPRRVGVVVHPAPMAADPQRKRNIEVEFFTEYGEANRYQVQEVIGKGSYGVVGSAVDTHTGERVAIKKILDVFEHVSDATRILREIKLLRLLRHPDIVEIRHIMLPPSRREFKDIYVVFELMESDLHQVIKANDDLTPEHYQFFLYQLLRGLKYIHTANVFHRDLKPKNILANADCKLKICDFGLARVSFNDAPSAIFWTDYVATRWYRAPELCGSFFSKYTPAIDIWSIGCIFAEMLTGKALFPGKNVVHQLDLMTDLLGTPPIETISKIRHEKARRYLSSMRKKPPVPFSQKFPNVDPLALRLLVRLLAFDPKDRPTANEALSDPYFHGLSNVEWEPATQPISKLEFDFERRKLAKDDVRELIYREILEYHPQMLEEYINGGDQISFMYPSGVDRFKRQFAHLEEHFGKKGERSSPLQRQNVSLPRERVIQPKDESAVPHNEAEKPIAESVASTLESPPNNAATVSGPNKSNYSNRSLLKSASISASQCVGVKSREAEKEDSIAEAHDEDVNELSEKVAALHA</sequence>
<evidence type="ECO:0000313" key="2">
    <source>
        <dbReference type="Proteomes" id="UP001057402"/>
    </source>
</evidence>
<dbReference type="EMBL" id="CM042888">
    <property type="protein sequence ID" value="KAI4326267.1"/>
    <property type="molecule type" value="Genomic_DNA"/>
</dbReference>
<accession>A0ACB9MRP4</accession>
<proteinExistence type="predicted"/>
<protein>
    <submittedName>
        <fullName evidence="1">Uncharacterized protein</fullName>
    </submittedName>
</protein>
<organism evidence="1 2">
    <name type="scientific">Melastoma candidum</name>
    <dbReference type="NCBI Taxonomy" id="119954"/>
    <lineage>
        <taxon>Eukaryota</taxon>
        <taxon>Viridiplantae</taxon>
        <taxon>Streptophyta</taxon>
        <taxon>Embryophyta</taxon>
        <taxon>Tracheophyta</taxon>
        <taxon>Spermatophyta</taxon>
        <taxon>Magnoliopsida</taxon>
        <taxon>eudicotyledons</taxon>
        <taxon>Gunneridae</taxon>
        <taxon>Pentapetalae</taxon>
        <taxon>rosids</taxon>
        <taxon>malvids</taxon>
        <taxon>Myrtales</taxon>
        <taxon>Melastomataceae</taxon>
        <taxon>Melastomatoideae</taxon>
        <taxon>Melastomateae</taxon>
        <taxon>Melastoma</taxon>
    </lineage>
</organism>
<reference evidence="2" key="1">
    <citation type="journal article" date="2023" name="Front. Plant Sci.">
        <title>Chromosomal-level genome assembly of Melastoma candidum provides insights into trichome evolution.</title>
        <authorList>
            <person name="Zhong Y."/>
            <person name="Wu W."/>
            <person name="Sun C."/>
            <person name="Zou P."/>
            <person name="Liu Y."/>
            <person name="Dai S."/>
            <person name="Zhou R."/>
        </authorList>
    </citation>
    <scope>NUCLEOTIDE SEQUENCE [LARGE SCALE GENOMIC DNA]</scope>
</reference>
<evidence type="ECO:0000313" key="1">
    <source>
        <dbReference type="EMBL" id="KAI4326267.1"/>
    </source>
</evidence>
<dbReference type="Proteomes" id="UP001057402">
    <property type="component" value="Chromosome 9"/>
</dbReference>
<name>A0ACB9MRP4_9MYRT</name>
<comment type="caution">
    <text evidence="1">The sequence shown here is derived from an EMBL/GenBank/DDBJ whole genome shotgun (WGS) entry which is preliminary data.</text>
</comment>